<keyword evidence="4" id="KW-1185">Reference proteome</keyword>
<accession>A0ABT2MKC8</accession>
<protein>
    <submittedName>
        <fullName evidence="3">Cephalosporin hydroxylase family protein</fullName>
    </submittedName>
</protein>
<reference evidence="3 4" key="1">
    <citation type="journal article" date="2022" name="Front. Microbiol.">
        <title>High genomic differentiation and limited gene flow indicate recent cryptic speciation within the genus Laspinema (cyanobacteria).</title>
        <authorList>
            <person name="Stanojkovic A."/>
            <person name="Skoupy S."/>
            <person name="Skaloud P."/>
            <person name="Dvorak P."/>
        </authorList>
    </citation>
    <scope>NUCLEOTIDE SEQUENCE [LARGE SCALE GENOMIC DNA]</scope>
    <source>
        <strain evidence="3 4">D2a</strain>
    </source>
</reference>
<dbReference type="InterPro" id="IPR029063">
    <property type="entry name" value="SAM-dependent_MTases_sf"/>
</dbReference>
<comment type="caution">
    <text evidence="3">The sequence shown here is derived from an EMBL/GenBank/DDBJ whole genome shotgun (WGS) entry which is preliminary data.</text>
</comment>
<evidence type="ECO:0000256" key="1">
    <source>
        <dbReference type="ARBA" id="ARBA00022603"/>
    </source>
</evidence>
<evidence type="ECO:0000313" key="3">
    <source>
        <dbReference type="EMBL" id="MCT7965208.1"/>
    </source>
</evidence>
<dbReference type="PANTHER" id="PTHR40048">
    <property type="entry name" value="RHAMNOSYL O-METHYLTRANSFERASE"/>
    <property type="match status" value="1"/>
</dbReference>
<proteinExistence type="predicted"/>
<dbReference type="Proteomes" id="UP001525890">
    <property type="component" value="Unassembled WGS sequence"/>
</dbReference>
<evidence type="ECO:0000256" key="2">
    <source>
        <dbReference type="ARBA" id="ARBA00022679"/>
    </source>
</evidence>
<evidence type="ECO:0000313" key="4">
    <source>
        <dbReference type="Proteomes" id="UP001525890"/>
    </source>
</evidence>
<name>A0ABT2MKC8_9CYAN</name>
<keyword evidence="2" id="KW-0808">Transferase</keyword>
<dbReference type="EMBL" id="JAMXFF010000002">
    <property type="protein sequence ID" value="MCT7965208.1"/>
    <property type="molecule type" value="Genomic_DNA"/>
</dbReference>
<keyword evidence="1" id="KW-0489">Methyltransferase</keyword>
<dbReference type="RefSeq" id="WP_368004912.1">
    <property type="nucleotide sequence ID" value="NZ_JAMXFF010000002.1"/>
</dbReference>
<dbReference type="InterPro" id="IPR007072">
    <property type="entry name" value="RNMT_CmcI"/>
</dbReference>
<dbReference type="Gene3D" id="3.40.50.150">
    <property type="entry name" value="Vaccinia Virus protein VP39"/>
    <property type="match status" value="1"/>
</dbReference>
<organism evidence="3 4">
    <name type="scientific">Laspinema palackyanum D2a</name>
    <dbReference type="NCBI Taxonomy" id="2953684"/>
    <lineage>
        <taxon>Bacteria</taxon>
        <taxon>Bacillati</taxon>
        <taxon>Cyanobacteriota</taxon>
        <taxon>Cyanophyceae</taxon>
        <taxon>Oscillatoriophycideae</taxon>
        <taxon>Oscillatoriales</taxon>
        <taxon>Laspinemataceae</taxon>
        <taxon>Laspinema</taxon>
        <taxon>Laspinema palackyanum</taxon>
    </lineage>
</organism>
<dbReference type="Pfam" id="PF04989">
    <property type="entry name" value="RMNT_CmcI"/>
    <property type="match status" value="1"/>
</dbReference>
<gene>
    <name evidence="3" type="ORF">NG799_02540</name>
</gene>
<dbReference type="PANTHER" id="PTHR40048:SF1">
    <property type="entry name" value="RHAMNOSYL O-METHYLTRANSFERASE"/>
    <property type="match status" value="1"/>
</dbReference>
<dbReference type="SUPFAM" id="SSF53335">
    <property type="entry name" value="S-adenosyl-L-methionine-dependent methyltransferases"/>
    <property type="match status" value="1"/>
</dbReference>
<sequence>MKLIIDTDTQQLIQEIDGNQVCLNLYSKQAFELISQQWVKVGWNQKYPYIFSWLGRPIIQLPEDMIRIQEAIYRVQPDVIIETGVAHGGSLIYYASLCKAIAKGRVIGIDIEIRPQNRKAIESHELFPYITLVEGNSIEPELVRQVKSMVKPAETVMVILDSCHTKAHVLAELEAYGDLVTPRSYLVATDGIMKELSDVPMGQADWSFDNPTAAAAEFAQQHPEFILKQPGWPFNESELTENVTHWPGAWLQRKESI</sequence>